<evidence type="ECO:0000259" key="5">
    <source>
        <dbReference type="Pfam" id="PF23342"/>
    </source>
</evidence>
<evidence type="ECO:0000256" key="2">
    <source>
        <dbReference type="ARBA" id="ARBA00022737"/>
    </source>
</evidence>
<dbReference type="PANTHER" id="PTHR13720:SF24">
    <property type="entry name" value="WD REPEAT-CONTAINING PROTEIN 90"/>
    <property type="match status" value="1"/>
</dbReference>
<dbReference type="PROSITE" id="PS00678">
    <property type="entry name" value="WD_REPEATS_1"/>
    <property type="match status" value="1"/>
</dbReference>
<protein>
    <recommendedName>
        <fullName evidence="8">CFA20 domain-containing protein</fullName>
    </recommendedName>
</protein>
<dbReference type="EnsemblMetazoa" id="Aqu2.1.43297_001">
    <property type="protein sequence ID" value="Aqu2.1.43297_001"/>
    <property type="gene ID" value="Aqu2.1.43297"/>
</dbReference>
<dbReference type="Gene3D" id="2.130.10.10">
    <property type="entry name" value="YVTN repeat-like/Quinoprotein amine dehydrogenase"/>
    <property type="match status" value="6"/>
</dbReference>
<reference evidence="7" key="1">
    <citation type="submission" date="2017-05" db="UniProtKB">
        <authorList>
            <consortium name="EnsemblMetazoa"/>
        </authorList>
    </citation>
    <scope>IDENTIFICATION</scope>
</reference>
<feature type="domain" description="WDR90/POC16 second beta-propeller" evidence="6">
    <location>
        <begin position="562"/>
        <end position="817"/>
    </location>
</feature>
<dbReference type="SUPFAM" id="SSF101908">
    <property type="entry name" value="Putative isomerase YbhE"/>
    <property type="match status" value="1"/>
</dbReference>
<dbReference type="STRING" id="400682.A0A1X7VT82"/>
<dbReference type="InterPro" id="IPR001680">
    <property type="entry name" value="WD40_rpt"/>
</dbReference>
<organism evidence="7">
    <name type="scientific">Amphimedon queenslandica</name>
    <name type="common">Sponge</name>
    <dbReference type="NCBI Taxonomy" id="400682"/>
    <lineage>
        <taxon>Eukaryota</taxon>
        <taxon>Metazoa</taxon>
        <taxon>Porifera</taxon>
        <taxon>Demospongiae</taxon>
        <taxon>Heteroscleromorpha</taxon>
        <taxon>Haplosclerida</taxon>
        <taxon>Niphatidae</taxon>
        <taxon>Amphimedon</taxon>
    </lineage>
</organism>
<name>A0A1X7VT82_AMPQE</name>
<dbReference type="Pfam" id="PF00400">
    <property type="entry name" value="WD40"/>
    <property type="match status" value="3"/>
</dbReference>
<accession>A0A1X7VT82</accession>
<dbReference type="GO" id="GO:0005929">
    <property type="term" value="C:cilium"/>
    <property type="evidence" value="ECO:0007669"/>
    <property type="project" value="UniProtKB-ARBA"/>
</dbReference>
<dbReference type="SUPFAM" id="SSF50978">
    <property type="entry name" value="WD40 repeat-like"/>
    <property type="match status" value="4"/>
</dbReference>
<evidence type="ECO:0000313" key="7">
    <source>
        <dbReference type="EnsemblMetazoa" id="Aqu2.1.43297_001"/>
    </source>
</evidence>
<feature type="repeat" description="WD" evidence="3">
    <location>
        <begin position="282"/>
        <end position="314"/>
    </location>
</feature>
<feature type="domain" description="WDR90 4th beta-propeller" evidence="5">
    <location>
        <begin position="1249"/>
        <end position="1546"/>
    </location>
</feature>
<dbReference type="InterPro" id="IPR019775">
    <property type="entry name" value="WD40_repeat_CS"/>
</dbReference>
<dbReference type="PROSITE" id="PS50082">
    <property type="entry name" value="WD_REPEATS_2"/>
    <property type="match status" value="3"/>
</dbReference>
<feature type="domain" description="CFA20" evidence="4">
    <location>
        <begin position="13"/>
        <end position="184"/>
    </location>
</feature>
<evidence type="ECO:0008006" key="8">
    <source>
        <dbReference type="Google" id="ProtNLM"/>
    </source>
</evidence>
<dbReference type="InParanoid" id="A0A1X7VT82"/>
<dbReference type="Pfam" id="PF23342">
    <property type="entry name" value="WDR90_beta-prop_4th"/>
    <property type="match status" value="1"/>
</dbReference>
<dbReference type="InterPro" id="IPR055440">
    <property type="entry name" value="Beta-prop_WDR90_4th"/>
</dbReference>
<dbReference type="eggNOG" id="KOG3213">
    <property type="taxonomic scope" value="Eukaryota"/>
</dbReference>
<dbReference type="OrthoDB" id="6252103at2759"/>
<dbReference type="InterPro" id="IPR055441">
    <property type="entry name" value="Beta-prop_WDR90_POC16_2nd"/>
</dbReference>
<dbReference type="eggNOG" id="KOG2106">
    <property type="taxonomic scope" value="Eukaryota"/>
</dbReference>
<dbReference type="InterPro" id="IPR007714">
    <property type="entry name" value="CFA20_dom"/>
</dbReference>
<evidence type="ECO:0000256" key="1">
    <source>
        <dbReference type="ARBA" id="ARBA00022574"/>
    </source>
</evidence>
<evidence type="ECO:0000259" key="4">
    <source>
        <dbReference type="Pfam" id="PF05018"/>
    </source>
</evidence>
<dbReference type="Pfam" id="PF23393">
    <property type="entry name" value="Beta-prop_WDR90_POC16_2nd"/>
    <property type="match status" value="1"/>
</dbReference>
<keyword evidence="1 3" id="KW-0853">WD repeat</keyword>
<dbReference type="SMART" id="SM00320">
    <property type="entry name" value="WD40"/>
    <property type="match status" value="17"/>
</dbReference>
<dbReference type="InterPro" id="IPR036322">
    <property type="entry name" value="WD40_repeat_dom_sf"/>
</dbReference>
<proteinExistence type="predicted"/>
<evidence type="ECO:0000256" key="3">
    <source>
        <dbReference type="PROSITE-ProRule" id="PRU00221"/>
    </source>
</evidence>
<dbReference type="InterPro" id="IPR015943">
    <property type="entry name" value="WD40/YVTN_repeat-like_dom_sf"/>
</dbReference>
<dbReference type="InterPro" id="IPR050630">
    <property type="entry name" value="WD_repeat_EMAP"/>
</dbReference>
<dbReference type="PANTHER" id="PTHR13720">
    <property type="entry name" value="WD-40 REPEAT PROTEIN"/>
    <property type="match status" value="1"/>
</dbReference>
<feature type="repeat" description="WD" evidence="3">
    <location>
        <begin position="1131"/>
        <end position="1156"/>
    </location>
</feature>
<feature type="repeat" description="WD" evidence="3">
    <location>
        <begin position="549"/>
        <end position="588"/>
    </location>
</feature>
<keyword evidence="2" id="KW-0677">Repeat</keyword>
<sequence>MADIIISKDVDIIEEKGIKEKKGDVIIEKDLKIKCDVYRIRGEEPSLHYITLSGLFLPQRYLYITFRPLSRKYFIIKMESVLKGKKEPVIVSISNIINKLKISNATLDVPYYFTETTPTNQATPTPDHSSCWTCLAIDLHSLASDYWGCGHEYITSITIHANLYLKSLLASDVLYRPHTNELPPILRLPVTKGLKYEDTYHFRIIPQQMFGDNNNNNRIIKLRFNENHKEVSSSLLSLNKLIGSSATNINQLILSKQGNKVYYTCQNVIIALETKTLNQEFFIGHTEKVMSIALSCDGWRLASAQFGGVVRLWDTPTVCCLSVIKSNQLISGLSLSYTGAVLACIGRAGGGAGGGAGGKKVLSIWNDNDLNIKSITDVDINVLRISPFDSTRLISCGWNNVRFWRVKENVLRSSPVNLLDYHDDYYTDIQYHPNIKNNGNIYSSSSSGNVIEVDYQSFSVKRVWQLFPDVPGGVAITSLYIHEGFFITGTYDGYVRLWPADFKHVTMETRHEKPIIAVGGAKDGLTVMGASEGQLGMIDALSKSYTTLLRSHTDNIMEVKGNDEYLLTISEDNSVRIWAKQSLEQVYEFNGDDSAIPLTADIHPINNDLIIIGYNNGTTRFINLYSGNVLSEHKHEGSVKSVLFTKNGKKCFVSDSNGSLYLYNEATNNNYILITTLDSIVCSGKLMINDDDTLLGFIGPLPSIVSIYSIKSLQLSVHIDVSVGEGNSNLLPVDACFTSNEINHIVILTNQNRVLKYSAFNGQFISQYTPTHHASCVSVINNSLITGGASGELSVSDYHTRGEDQNYIGTSGRVTGLLGYSNYLISASGNALCHWILTPPTEKMTPPTNELTPPINTSLVCGPWPNVESLTTPTSNETDEILISRTPHGGVELTLTTPTDKPRDVVVASKPKGSYIYNQPLYSKPHPLLSTNQPSMSLQNVHGYNNAGRNNVKWIFKEGLIVYSSGSTIIINNLNTLSNQSMLTGHNTEISTVALSHDGWSLVSASHSHKNWPCEVRIWDIDTHKCTKILNIHEIGVIAMEYSFDDRYLLSAGEDHVLSVYCISTEMIIINIKTTELINAIAWDPINAYEFSSISKDGVTFWILEEKSGTLQTHKPTANVKEMTGLCYSTSNYLFTGGRDGSLSIWNTNNNDCIFSWNTGCREISCMVANSNKVMVGSPDGLVQLWLIDPSDPSPTSILDHSLYVVGGAYSLSFNPQLTMGLIGCLSIFFVNWAERVSSDLMFSHHGNVRSMAYSSDGRVFGSCDDHVTNLWATSDWTNLLQFKSKNVATAIELIDHAHQYLCAIGYTDGSVTVCNITSGRVLTTHRPHKSEIRKLMSSARETSLLLGYSDGLLLSIDAYNGNVNYKISSHEGREITDLDRNLFKVGLPGVVNVNEEIWLISSVDQRISVWINNTLLDWITFPSSNKQLQYQSNSSIPTLSRFSPTEPDVIIYSGYGSEKCLYTYSLTQKRVFKKLQINYWPICLSVSPISQLIAIGSREQVIMLIDCDGAYHESSTHCDAVSDVAFSPSGGQLVSSSQNTHHIWSYCKMYGVEELLEGERRDFTKLFETSVTY</sequence>
<dbReference type="PROSITE" id="PS50294">
    <property type="entry name" value="WD_REPEATS_REGION"/>
    <property type="match status" value="1"/>
</dbReference>
<dbReference type="eggNOG" id="KOG0266">
    <property type="taxonomic scope" value="Eukaryota"/>
</dbReference>
<evidence type="ECO:0000259" key="6">
    <source>
        <dbReference type="Pfam" id="PF23393"/>
    </source>
</evidence>
<dbReference type="Pfam" id="PF05018">
    <property type="entry name" value="CFA20_dom"/>
    <property type="match status" value="1"/>
</dbReference>